<feature type="transmembrane region" description="Helical" evidence="1">
    <location>
        <begin position="131"/>
        <end position="157"/>
    </location>
</feature>
<evidence type="ECO:0000313" key="3">
    <source>
        <dbReference type="Proteomes" id="UP000176815"/>
    </source>
</evidence>
<dbReference type="Proteomes" id="UP000176815">
    <property type="component" value="Unassembled WGS sequence"/>
</dbReference>
<feature type="transmembrane region" description="Helical" evidence="1">
    <location>
        <begin position="78"/>
        <end position="100"/>
    </location>
</feature>
<name>A0A1F4X8M8_UNCKA</name>
<organism evidence="2 3">
    <name type="scientific">candidate division WWE3 bacterium RIFOXYD1_FULL_39_9</name>
    <dbReference type="NCBI Taxonomy" id="1802649"/>
    <lineage>
        <taxon>Bacteria</taxon>
        <taxon>Katanobacteria</taxon>
    </lineage>
</organism>
<evidence type="ECO:0000256" key="1">
    <source>
        <dbReference type="SAM" id="Phobius"/>
    </source>
</evidence>
<feature type="transmembrane region" description="Helical" evidence="1">
    <location>
        <begin position="12"/>
        <end position="33"/>
    </location>
</feature>
<reference evidence="2 3" key="1">
    <citation type="journal article" date="2016" name="Nat. Commun.">
        <title>Thousands of microbial genomes shed light on interconnected biogeochemical processes in an aquifer system.</title>
        <authorList>
            <person name="Anantharaman K."/>
            <person name="Brown C.T."/>
            <person name="Hug L.A."/>
            <person name="Sharon I."/>
            <person name="Castelle C.J."/>
            <person name="Probst A.J."/>
            <person name="Thomas B.C."/>
            <person name="Singh A."/>
            <person name="Wilkins M.J."/>
            <person name="Karaoz U."/>
            <person name="Brodie E.L."/>
            <person name="Williams K.H."/>
            <person name="Hubbard S.S."/>
            <person name="Banfield J.F."/>
        </authorList>
    </citation>
    <scope>NUCLEOTIDE SEQUENCE [LARGE SCALE GENOMIC DNA]</scope>
</reference>
<dbReference type="AlphaFoldDB" id="A0A1F4X8M8"/>
<feature type="transmembrane region" description="Helical" evidence="1">
    <location>
        <begin position="217"/>
        <end position="234"/>
    </location>
</feature>
<feature type="transmembrane region" description="Helical" evidence="1">
    <location>
        <begin position="39"/>
        <end position="57"/>
    </location>
</feature>
<keyword evidence="1" id="KW-1133">Transmembrane helix</keyword>
<accession>A0A1F4X8M8</accession>
<feature type="transmembrane region" description="Helical" evidence="1">
    <location>
        <begin position="177"/>
        <end position="197"/>
    </location>
</feature>
<sequence length="253" mass="29347">MQKTVHMMENGLVYIGYALGLVLLFENIIKIFSDAGQNVIGIKILLFSLILWAISYVSRKFVFGRNHSINNLSPFGKFKLEILYFLFCHTFTVLFISTMLRYTPVTFVKTQQELNNYQTYSGLLSYITKDFAFLLAVNAFLVFMFITFLLFASKFFYMFTLGKYKYFGGDIKKMSNLRVMTLALLIVFSLAAINTPFISGTVYTLHFQLNAFLKDNFQWLADYIFGSPIFYYVYASFKGSTLAEEFSAYRKFI</sequence>
<protein>
    <submittedName>
        <fullName evidence="2">Uncharacterized protein</fullName>
    </submittedName>
</protein>
<keyword evidence="1" id="KW-0812">Transmembrane</keyword>
<gene>
    <name evidence="2" type="ORF">A2619_03135</name>
</gene>
<keyword evidence="1" id="KW-0472">Membrane</keyword>
<proteinExistence type="predicted"/>
<dbReference type="EMBL" id="MEWG01000008">
    <property type="protein sequence ID" value="OGC78047.1"/>
    <property type="molecule type" value="Genomic_DNA"/>
</dbReference>
<comment type="caution">
    <text evidence="2">The sequence shown here is derived from an EMBL/GenBank/DDBJ whole genome shotgun (WGS) entry which is preliminary data.</text>
</comment>
<evidence type="ECO:0000313" key="2">
    <source>
        <dbReference type="EMBL" id="OGC78047.1"/>
    </source>
</evidence>